<dbReference type="InterPro" id="IPR014913">
    <property type="entry name" value="YppE-like"/>
</dbReference>
<dbReference type="InterPro" id="IPR023351">
    <property type="entry name" value="YppE-like_sf"/>
</dbReference>
<accession>A0A942TDX4</accession>
<dbReference type="Gene3D" id="1.20.120.440">
    <property type="entry name" value="YppE-like"/>
    <property type="match status" value="1"/>
</dbReference>
<reference evidence="1 2" key="1">
    <citation type="submission" date="2021-05" db="EMBL/GenBank/DDBJ databases">
        <title>Novel Bacillus species.</title>
        <authorList>
            <person name="Liu G."/>
        </authorList>
    </citation>
    <scope>NUCLEOTIDE SEQUENCE [LARGE SCALE GENOMIC DNA]</scope>
    <source>
        <strain evidence="2">FJAT-49780</strain>
    </source>
</reference>
<gene>
    <name evidence="1" type="ORF">KHA97_05205</name>
</gene>
<dbReference type="SUPFAM" id="SSF140415">
    <property type="entry name" value="YppE-like"/>
    <property type="match status" value="1"/>
</dbReference>
<dbReference type="AlphaFoldDB" id="A0A942TDX4"/>
<protein>
    <submittedName>
        <fullName evidence="1">YppE family protein</fullName>
    </submittedName>
</protein>
<evidence type="ECO:0000313" key="2">
    <source>
        <dbReference type="Proteomes" id="UP000681414"/>
    </source>
</evidence>
<dbReference type="EMBL" id="JAGYPG010000001">
    <property type="protein sequence ID" value="MBS4194467.1"/>
    <property type="molecule type" value="Genomic_DNA"/>
</dbReference>
<evidence type="ECO:0000313" key="1">
    <source>
        <dbReference type="EMBL" id="MBS4194467.1"/>
    </source>
</evidence>
<keyword evidence="2" id="KW-1185">Reference proteome</keyword>
<name>A0A942TDX4_9BACI</name>
<organism evidence="1 2">
    <name type="scientific">Lederbergia citri</name>
    <dbReference type="NCBI Taxonomy" id="2833580"/>
    <lineage>
        <taxon>Bacteria</taxon>
        <taxon>Bacillati</taxon>
        <taxon>Bacillota</taxon>
        <taxon>Bacilli</taxon>
        <taxon>Bacillales</taxon>
        <taxon>Bacillaceae</taxon>
        <taxon>Lederbergia</taxon>
    </lineage>
</organism>
<dbReference type="Proteomes" id="UP000681414">
    <property type="component" value="Unassembled WGS sequence"/>
</dbReference>
<comment type="caution">
    <text evidence="1">The sequence shown here is derived from an EMBL/GenBank/DDBJ whole genome shotgun (WGS) entry which is preliminary data.</text>
</comment>
<dbReference type="RefSeq" id="WP_213123645.1">
    <property type="nucleotide sequence ID" value="NZ_JAGYPG010000001.1"/>
</dbReference>
<proteinExistence type="predicted"/>
<dbReference type="Pfam" id="PF08807">
    <property type="entry name" value="DUF1798"/>
    <property type="match status" value="1"/>
</dbReference>
<sequence length="120" mass="14151">MQINELRILTEKLLKFNEEANKNFIHCKETGEKGDFYKEVKPFADKVKDNCEQWEPAALEWVMSNKPKNLHPIQVRNTAENLQMVSVRAFFPDTSLKKFNSHVQSIDYILRRMLESMESC</sequence>